<protein>
    <submittedName>
        <fullName evidence="2">Uncharacterized protein</fullName>
    </submittedName>
</protein>
<dbReference type="AlphaFoldDB" id="A0A286R9I1"/>
<feature type="region of interest" description="Disordered" evidence="1">
    <location>
        <begin position="38"/>
        <end position="79"/>
    </location>
</feature>
<accession>A0A286R9I1</accession>
<name>A0A286R9I1_9BACT</name>
<evidence type="ECO:0000256" key="1">
    <source>
        <dbReference type="SAM" id="MobiDB-lite"/>
    </source>
</evidence>
<reference evidence="2 3" key="1">
    <citation type="journal article" name="Front. Microbiol.">
        <title>Sugar Metabolism of the First Thermophilic Planctomycete Thermogutta terrifontis: Comparative Genomic and Transcriptomic Approaches.</title>
        <authorList>
            <person name="Elcheninov A.G."/>
            <person name="Menzel P."/>
            <person name="Gudbergsdottir S.R."/>
            <person name="Slesarev A.I."/>
            <person name="Kadnikov V.V."/>
            <person name="Krogh A."/>
            <person name="Bonch-Osmolovskaya E.A."/>
            <person name="Peng X."/>
            <person name="Kublanov I.V."/>
        </authorList>
    </citation>
    <scope>NUCLEOTIDE SEQUENCE [LARGE SCALE GENOMIC DNA]</scope>
    <source>
        <strain evidence="2 3">R1</strain>
    </source>
</reference>
<gene>
    <name evidence="2" type="ORF">THTE_0014</name>
</gene>
<dbReference type="KEGG" id="ttf:THTE_0014"/>
<sequence>MPPQSVIAANLGSSLGEVRDREAAWIIQYLAERDVIAGWPERPPHKSKTSKAAQHPTLRFDLSGEGSSVWTGQNSSGID</sequence>
<proteinExistence type="predicted"/>
<keyword evidence="3" id="KW-1185">Reference proteome</keyword>
<evidence type="ECO:0000313" key="3">
    <source>
        <dbReference type="Proteomes" id="UP000215086"/>
    </source>
</evidence>
<feature type="compositionally biased region" description="Polar residues" evidence="1">
    <location>
        <begin position="65"/>
        <end position="79"/>
    </location>
</feature>
<organism evidence="2 3">
    <name type="scientific">Thermogutta terrifontis</name>
    <dbReference type="NCBI Taxonomy" id="1331910"/>
    <lineage>
        <taxon>Bacteria</taxon>
        <taxon>Pseudomonadati</taxon>
        <taxon>Planctomycetota</taxon>
        <taxon>Planctomycetia</taxon>
        <taxon>Pirellulales</taxon>
        <taxon>Thermoguttaceae</taxon>
        <taxon>Thermogutta</taxon>
    </lineage>
</organism>
<dbReference type="Proteomes" id="UP000215086">
    <property type="component" value="Chromosome"/>
</dbReference>
<evidence type="ECO:0000313" key="2">
    <source>
        <dbReference type="EMBL" id="ASV72616.1"/>
    </source>
</evidence>
<dbReference type="EMBL" id="CP018477">
    <property type="protein sequence ID" value="ASV72616.1"/>
    <property type="molecule type" value="Genomic_DNA"/>
</dbReference>